<dbReference type="PROSITE" id="PS51257">
    <property type="entry name" value="PROKAR_LIPOPROTEIN"/>
    <property type="match status" value="1"/>
</dbReference>
<dbReference type="GO" id="GO:0046872">
    <property type="term" value="F:metal ion binding"/>
    <property type="evidence" value="ECO:0007669"/>
    <property type="project" value="UniProtKB-KW"/>
</dbReference>
<evidence type="ECO:0000256" key="5">
    <source>
        <dbReference type="ARBA" id="ARBA00023004"/>
    </source>
</evidence>
<dbReference type="GO" id="GO:0003824">
    <property type="term" value="F:catalytic activity"/>
    <property type="evidence" value="ECO:0007669"/>
    <property type="project" value="InterPro"/>
</dbReference>
<dbReference type="NCBIfam" id="TIGR02495">
    <property type="entry name" value="NrdG2"/>
    <property type="match status" value="1"/>
</dbReference>
<dbReference type="GO" id="GO:0051539">
    <property type="term" value="F:4 iron, 4 sulfur cluster binding"/>
    <property type="evidence" value="ECO:0007669"/>
    <property type="project" value="UniProtKB-KW"/>
</dbReference>
<evidence type="ECO:0000256" key="6">
    <source>
        <dbReference type="ARBA" id="ARBA00023014"/>
    </source>
</evidence>
<protein>
    <submittedName>
        <fullName evidence="8">Anaerobic ribonucleoside-triphosphate reductase activating protein</fullName>
    </submittedName>
</protein>
<dbReference type="InterPro" id="IPR012840">
    <property type="entry name" value="NrdG2"/>
</dbReference>
<dbReference type="AlphaFoldDB" id="A0A348FXI1"/>
<evidence type="ECO:0000313" key="9">
    <source>
        <dbReference type="Proteomes" id="UP000266934"/>
    </source>
</evidence>
<dbReference type="RefSeq" id="WP_126397678.1">
    <property type="nucleotide sequence ID" value="NZ_AP018907.1"/>
</dbReference>
<organism evidence="8 9">
    <name type="scientific">Blastochloris tepida</name>
    <dbReference type="NCBI Taxonomy" id="2233851"/>
    <lineage>
        <taxon>Bacteria</taxon>
        <taxon>Pseudomonadati</taxon>
        <taxon>Pseudomonadota</taxon>
        <taxon>Alphaproteobacteria</taxon>
        <taxon>Hyphomicrobiales</taxon>
        <taxon>Blastochloridaceae</taxon>
        <taxon>Blastochloris</taxon>
    </lineage>
</organism>
<dbReference type="KEGG" id="blag:BLTE_06990"/>
<dbReference type="InterPro" id="IPR007197">
    <property type="entry name" value="rSAM"/>
</dbReference>
<sequence length="224" mass="23551">MAELRVGGLSRLSSCDWPGQLVATVFLQGCPWRCRYCHNPHLLPARGDGEIAWREVLAFLEARRGLLDGVVFSGGEPTVQAALPAAMRAVRALGFRIGLHTSGAAPERLKALLPLVDWVGFDVKAPFADYARITGVAGSGETARLSLTHLIASGVACDVRTTVHPALLDDAALARLADDLAAFGLTARLQPFRVHGCIDADLIGQSSLVSVGSTVATIEASSAS</sequence>
<gene>
    <name evidence="8" type="ORF">BLTE_06990</name>
</gene>
<dbReference type="Pfam" id="PF04055">
    <property type="entry name" value="Radical_SAM"/>
    <property type="match status" value="1"/>
</dbReference>
<dbReference type="Gene3D" id="3.20.20.70">
    <property type="entry name" value="Aldolase class I"/>
    <property type="match status" value="1"/>
</dbReference>
<keyword evidence="6" id="KW-0411">Iron-sulfur</keyword>
<dbReference type="PANTHER" id="PTHR30352:SF13">
    <property type="entry name" value="GLYCYL-RADICAL ENZYME ACTIVATING ENZYME YJJW-RELATED"/>
    <property type="match status" value="1"/>
</dbReference>
<dbReference type="OrthoDB" id="9792276at2"/>
<reference evidence="8 9" key="1">
    <citation type="submission" date="2018-08" db="EMBL/GenBank/DDBJ databases">
        <title>Complete genome sequencing of Blastochloris tepida GI.</title>
        <authorList>
            <person name="Tsukatani Y."/>
            <person name="Mori H."/>
        </authorList>
    </citation>
    <scope>NUCLEOTIDE SEQUENCE [LARGE SCALE GENOMIC DNA]</scope>
    <source>
        <strain evidence="8 9">GI</strain>
    </source>
</reference>
<dbReference type="InterPro" id="IPR013785">
    <property type="entry name" value="Aldolase_TIM"/>
</dbReference>
<keyword evidence="9" id="KW-1185">Reference proteome</keyword>
<keyword evidence="5" id="KW-0408">Iron</keyword>
<dbReference type="PROSITE" id="PS51918">
    <property type="entry name" value="RADICAL_SAM"/>
    <property type="match status" value="1"/>
</dbReference>
<dbReference type="EMBL" id="AP018907">
    <property type="protein sequence ID" value="BBF92014.1"/>
    <property type="molecule type" value="Genomic_DNA"/>
</dbReference>
<comment type="cofactor">
    <cofactor evidence="1">
        <name>[4Fe-4S] cluster</name>
        <dbReference type="ChEBI" id="CHEBI:49883"/>
    </cofactor>
</comment>
<accession>A0A348FXI1</accession>
<dbReference type="SFLD" id="SFLDS00029">
    <property type="entry name" value="Radical_SAM"/>
    <property type="match status" value="1"/>
</dbReference>
<evidence type="ECO:0000256" key="2">
    <source>
        <dbReference type="ARBA" id="ARBA00022485"/>
    </source>
</evidence>
<dbReference type="InterPro" id="IPR034457">
    <property type="entry name" value="Organic_radical-activating"/>
</dbReference>
<evidence type="ECO:0000259" key="7">
    <source>
        <dbReference type="PROSITE" id="PS51918"/>
    </source>
</evidence>
<proteinExistence type="predicted"/>
<evidence type="ECO:0000313" key="8">
    <source>
        <dbReference type="EMBL" id="BBF92014.1"/>
    </source>
</evidence>
<feature type="domain" description="Radical SAM core" evidence="7">
    <location>
        <begin position="17"/>
        <end position="224"/>
    </location>
</feature>
<dbReference type="SUPFAM" id="SSF102114">
    <property type="entry name" value="Radical SAM enzymes"/>
    <property type="match status" value="1"/>
</dbReference>
<evidence type="ECO:0000256" key="1">
    <source>
        <dbReference type="ARBA" id="ARBA00001966"/>
    </source>
</evidence>
<keyword evidence="4" id="KW-0479">Metal-binding</keyword>
<evidence type="ECO:0000256" key="3">
    <source>
        <dbReference type="ARBA" id="ARBA00022691"/>
    </source>
</evidence>
<keyword evidence="2" id="KW-0004">4Fe-4S</keyword>
<dbReference type="CDD" id="cd01335">
    <property type="entry name" value="Radical_SAM"/>
    <property type="match status" value="1"/>
</dbReference>
<keyword evidence="3" id="KW-0949">S-adenosyl-L-methionine</keyword>
<evidence type="ECO:0000256" key="4">
    <source>
        <dbReference type="ARBA" id="ARBA00022723"/>
    </source>
</evidence>
<dbReference type="Proteomes" id="UP000266934">
    <property type="component" value="Chromosome"/>
</dbReference>
<name>A0A348FXI1_9HYPH</name>
<dbReference type="SFLD" id="SFLDG01094">
    <property type="entry name" value="Uncharacterised_Radical_SAM_Su"/>
    <property type="match status" value="1"/>
</dbReference>
<dbReference type="PANTHER" id="PTHR30352">
    <property type="entry name" value="PYRUVATE FORMATE-LYASE-ACTIVATING ENZYME"/>
    <property type="match status" value="1"/>
</dbReference>
<dbReference type="InterPro" id="IPR058240">
    <property type="entry name" value="rSAM_sf"/>
</dbReference>